<feature type="compositionally biased region" description="Pro residues" evidence="1">
    <location>
        <begin position="7"/>
        <end position="24"/>
    </location>
</feature>
<evidence type="ECO:0000313" key="2">
    <source>
        <dbReference type="Ensembl" id="ENSSORP00005007623.1"/>
    </source>
</evidence>
<dbReference type="InParanoid" id="A0A672YSR3"/>
<dbReference type="Ensembl" id="ENSSORT00005007903.1">
    <property type="protein sequence ID" value="ENSSORP00005007623.1"/>
    <property type="gene ID" value="ENSSORG00005004323.1"/>
</dbReference>
<proteinExistence type="predicted"/>
<protein>
    <submittedName>
        <fullName evidence="2">Uncharacterized protein</fullName>
    </submittedName>
</protein>
<evidence type="ECO:0000256" key="1">
    <source>
        <dbReference type="SAM" id="MobiDB-lite"/>
    </source>
</evidence>
<name>A0A672YSR3_9TELE</name>
<organism evidence="2 3">
    <name type="scientific">Sphaeramia orbicularis</name>
    <name type="common">orbiculate cardinalfish</name>
    <dbReference type="NCBI Taxonomy" id="375764"/>
    <lineage>
        <taxon>Eukaryota</taxon>
        <taxon>Metazoa</taxon>
        <taxon>Chordata</taxon>
        <taxon>Craniata</taxon>
        <taxon>Vertebrata</taxon>
        <taxon>Euteleostomi</taxon>
        <taxon>Actinopterygii</taxon>
        <taxon>Neopterygii</taxon>
        <taxon>Teleostei</taxon>
        <taxon>Neoteleostei</taxon>
        <taxon>Acanthomorphata</taxon>
        <taxon>Gobiaria</taxon>
        <taxon>Kurtiformes</taxon>
        <taxon>Apogonoidei</taxon>
        <taxon>Apogonidae</taxon>
        <taxon>Apogoninae</taxon>
        <taxon>Sphaeramia</taxon>
    </lineage>
</organism>
<reference evidence="2" key="2">
    <citation type="submission" date="2025-08" db="UniProtKB">
        <authorList>
            <consortium name="Ensembl"/>
        </authorList>
    </citation>
    <scope>IDENTIFICATION</scope>
</reference>
<sequence>MSGSKCPAPPAAPGSVLLPPPPQTPVSRHRGILVSVKSRWAGGVAEAGKMPPLVNALSAGTSVQTELQVLGGIIGQVSAQLADDHCYTNVTSIKVDGVSTADSAVVKGSREVVCNSLVDSLVCATLIGLEDDGDL</sequence>
<evidence type="ECO:0000313" key="3">
    <source>
        <dbReference type="Proteomes" id="UP000472271"/>
    </source>
</evidence>
<dbReference type="Proteomes" id="UP000472271">
    <property type="component" value="Chromosome 9"/>
</dbReference>
<reference evidence="2" key="3">
    <citation type="submission" date="2025-09" db="UniProtKB">
        <authorList>
            <consortium name="Ensembl"/>
        </authorList>
    </citation>
    <scope>IDENTIFICATION</scope>
</reference>
<accession>A0A672YSR3</accession>
<feature type="region of interest" description="Disordered" evidence="1">
    <location>
        <begin position="1"/>
        <end position="24"/>
    </location>
</feature>
<reference evidence="2" key="1">
    <citation type="submission" date="2019-06" db="EMBL/GenBank/DDBJ databases">
        <authorList>
            <consortium name="Wellcome Sanger Institute Data Sharing"/>
        </authorList>
    </citation>
    <scope>NUCLEOTIDE SEQUENCE [LARGE SCALE GENOMIC DNA]</scope>
</reference>
<dbReference type="AlphaFoldDB" id="A0A672YSR3"/>
<keyword evidence="3" id="KW-1185">Reference proteome</keyword>